<dbReference type="Proteomes" id="UP001472677">
    <property type="component" value="Unassembled WGS sequence"/>
</dbReference>
<dbReference type="InterPro" id="IPR001878">
    <property type="entry name" value="Znf_CCHC"/>
</dbReference>
<dbReference type="PANTHER" id="PTHR48435:SF1">
    <property type="entry name" value="POLYPROTEIN"/>
    <property type="match status" value="1"/>
</dbReference>
<keyword evidence="11" id="KW-1185">Reference proteome</keyword>
<reference evidence="10 11" key="1">
    <citation type="journal article" date="2024" name="G3 (Bethesda)">
        <title>Genome assembly of Hibiscus sabdariffa L. provides insights into metabolisms of medicinal natural products.</title>
        <authorList>
            <person name="Kim T."/>
        </authorList>
    </citation>
    <scope>NUCLEOTIDE SEQUENCE [LARGE SCALE GENOMIC DNA]</scope>
    <source>
        <strain evidence="10">TK-2024</strain>
        <tissue evidence="10">Old leaves</tissue>
    </source>
</reference>
<keyword evidence="7" id="KW-0863">Zinc-finger</keyword>
<dbReference type="Pfam" id="PF00098">
    <property type="entry name" value="zf-CCHC"/>
    <property type="match status" value="1"/>
</dbReference>
<keyword evidence="7" id="KW-0862">Zinc</keyword>
<feature type="domain" description="CCHC-type" evidence="9">
    <location>
        <begin position="391"/>
        <end position="407"/>
    </location>
</feature>
<comment type="caution">
    <text evidence="10">The sequence shown here is derived from an EMBL/GenBank/DDBJ whole genome shotgun (WGS) entry which is preliminary data.</text>
</comment>
<proteinExistence type="predicted"/>
<dbReference type="SUPFAM" id="SSF56672">
    <property type="entry name" value="DNA/RNA polymerases"/>
    <property type="match status" value="1"/>
</dbReference>
<keyword evidence="5" id="KW-0378">Hydrolase</keyword>
<evidence type="ECO:0000256" key="2">
    <source>
        <dbReference type="ARBA" id="ARBA00022695"/>
    </source>
</evidence>
<evidence type="ECO:0000259" key="9">
    <source>
        <dbReference type="PROSITE" id="PS50158"/>
    </source>
</evidence>
<keyword evidence="7" id="KW-0479">Metal-binding</keyword>
<keyword evidence="4" id="KW-0255">Endonuclease</keyword>
<dbReference type="EMBL" id="JBBPBM010000009">
    <property type="protein sequence ID" value="KAK8568616.1"/>
    <property type="molecule type" value="Genomic_DNA"/>
</dbReference>
<evidence type="ECO:0000313" key="10">
    <source>
        <dbReference type="EMBL" id="KAK8568616.1"/>
    </source>
</evidence>
<dbReference type="Pfam" id="PF17917">
    <property type="entry name" value="RT_RNaseH"/>
    <property type="match status" value="1"/>
</dbReference>
<name>A0ABR2F0X9_9ROSI</name>
<keyword evidence="6" id="KW-0695">RNA-directed DNA polymerase</keyword>
<keyword evidence="1" id="KW-0808">Transferase</keyword>
<keyword evidence="3" id="KW-0540">Nuclease</keyword>
<feature type="region of interest" description="Disordered" evidence="8">
    <location>
        <begin position="1"/>
        <end position="48"/>
    </location>
</feature>
<gene>
    <name evidence="10" type="ORF">V6N12_007164</name>
</gene>
<feature type="compositionally biased region" description="Polar residues" evidence="8">
    <location>
        <begin position="1162"/>
        <end position="1177"/>
    </location>
</feature>
<dbReference type="PROSITE" id="PS50158">
    <property type="entry name" value="ZF_CCHC"/>
    <property type="match status" value="1"/>
</dbReference>
<evidence type="ECO:0000256" key="4">
    <source>
        <dbReference type="ARBA" id="ARBA00022759"/>
    </source>
</evidence>
<dbReference type="InterPro" id="IPR036875">
    <property type="entry name" value="Znf_CCHC_sf"/>
</dbReference>
<sequence>MIQMIQKRTGIQIDEEDDRREKSPEEDGPTPKVSKALMIKDEGSQHQNPLTSFLKSYKEATIPKIAVVQADNHVQSSSEFESSEDSQSSSEQTLSGDYLLMAIPEVKTEGFDPMDTDASPSTSTPPLFQINSGKHIFTLDDIPSTRWPQRFQEFHAWMDTQKLTRESNYEILTEFVSRFTGTLRDWWNSLSQTDQVAFLTRQNFSEIMQVLHTFFLGNQEDIKTLKRKEFFKRRCCSSEKTDLQRHFTVMTKLFYFLGADLNLKHTILASIPEVLQNAVTRHLQNSGRKVENLTIGEIQQETYMALEEICDRRKIIKDYLSGSKEIDRACKDTRLQIKCKKEGNCRCKEKRPRKGPERRPFRTPAYPKSLRRKRKWRYLKKKQSQGLKSSRCYICGKTGHFARRCPKNKQGSKMIQMIQKRTGIQIGEEDDVESIFSIDDEPNDNSLFAIQSLEENYKESDSEWSLEGILKLQNQISSLAPIASAIPAPHIPVSVYLSKYDKPIEVIAFIDTGAAKTIMNPDILPPEWWKPHTRIFSTASNDEFATHLISKPITIQFFPGCSVRTTVLGSRLHGKDLLVGFDIYTQARFLRIVPDGLRYKQMFKPFMDIPRLFLVQPTEEIKLLLEELKARSCAESHEDFLSKCDHPLWNNPEFYVKLPFKKNEDVNPTKASHTGMNPEHQKLAETECNELLQQGLIEPSDSQWACEAFYVNKRSEQARGKLRLIPSDGKRILQTDASDKYWGAILLEEKDKKRHLCGYKSGRFSDAEIHYHSTFKEILAVKRVISKFDFHLIGHHFLVEMDMSSFPQMLKFKQKTIPHPQLLRWAEWFSKYSFECKHIKGKTNVLAVLLTRPNPNQTQIMIYRASSSKGIIPEKKQKKDLETAFNIPPNLNPEFPPEVYRLVLENKFHSKENDMIFEYQLDIFRDYGGLMLNPLGLHLDYPFIHPLHFEIAEVPDEVKWLLWYLTHLYQMAIQFVLPDLQYFLDEAIQGTESAITRNLVVILKWFFPLSHWKEIIKQAAIQNQGHFIIIIFYKPQYFMQHGKAKQLGSFPSAHIHSIQWEDVRKREDRYRNLQKHMCQINRQIPREIWPPPTEQAPWDTWPEDSALLTPYHQAIMEAQKQYKDNIPDPSEWSQDYPWYESSTSKMPKENSSDHMEIENGEDSTSTGSAQLPFSNRN</sequence>
<protein>
    <recommendedName>
        <fullName evidence="9">CCHC-type domain-containing protein</fullName>
    </recommendedName>
</protein>
<dbReference type="CDD" id="cd09274">
    <property type="entry name" value="RNase_HI_RT_Ty3"/>
    <property type="match status" value="1"/>
</dbReference>
<evidence type="ECO:0000256" key="3">
    <source>
        <dbReference type="ARBA" id="ARBA00022722"/>
    </source>
</evidence>
<dbReference type="InterPro" id="IPR043502">
    <property type="entry name" value="DNA/RNA_pol_sf"/>
</dbReference>
<evidence type="ECO:0000256" key="1">
    <source>
        <dbReference type="ARBA" id="ARBA00022679"/>
    </source>
</evidence>
<evidence type="ECO:0000256" key="5">
    <source>
        <dbReference type="ARBA" id="ARBA00022801"/>
    </source>
</evidence>
<dbReference type="PANTHER" id="PTHR48435">
    <property type="entry name" value="POLYPROTEIN"/>
    <property type="match status" value="1"/>
</dbReference>
<dbReference type="InterPro" id="IPR041373">
    <property type="entry name" value="RT_RNaseH"/>
</dbReference>
<evidence type="ECO:0000256" key="6">
    <source>
        <dbReference type="ARBA" id="ARBA00022918"/>
    </source>
</evidence>
<feature type="region of interest" description="Disordered" evidence="8">
    <location>
        <begin position="1125"/>
        <end position="1177"/>
    </location>
</feature>
<dbReference type="SMART" id="SM00343">
    <property type="entry name" value="ZnF_C2HC"/>
    <property type="match status" value="1"/>
</dbReference>
<organism evidence="10 11">
    <name type="scientific">Hibiscus sabdariffa</name>
    <name type="common">roselle</name>
    <dbReference type="NCBI Taxonomy" id="183260"/>
    <lineage>
        <taxon>Eukaryota</taxon>
        <taxon>Viridiplantae</taxon>
        <taxon>Streptophyta</taxon>
        <taxon>Embryophyta</taxon>
        <taxon>Tracheophyta</taxon>
        <taxon>Spermatophyta</taxon>
        <taxon>Magnoliopsida</taxon>
        <taxon>eudicotyledons</taxon>
        <taxon>Gunneridae</taxon>
        <taxon>Pentapetalae</taxon>
        <taxon>rosids</taxon>
        <taxon>malvids</taxon>
        <taxon>Malvales</taxon>
        <taxon>Malvaceae</taxon>
        <taxon>Malvoideae</taxon>
        <taxon>Hibiscus</taxon>
    </lineage>
</organism>
<dbReference type="SUPFAM" id="SSF57756">
    <property type="entry name" value="Retrovirus zinc finger-like domains"/>
    <property type="match status" value="1"/>
</dbReference>
<feature type="compositionally biased region" description="Basic and acidic residues" evidence="8">
    <location>
        <begin position="1146"/>
        <end position="1157"/>
    </location>
</feature>
<evidence type="ECO:0000313" key="11">
    <source>
        <dbReference type="Proteomes" id="UP001472677"/>
    </source>
</evidence>
<dbReference type="Gene3D" id="3.10.10.10">
    <property type="entry name" value="HIV Type 1 Reverse Transcriptase, subunit A, domain 1"/>
    <property type="match status" value="1"/>
</dbReference>
<evidence type="ECO:0000256" key="8">
    <source>
        <dbReference type="SAM" id="MobiDB-lite"/>
    </source>
</evidence>
<evidence type="ECO:0000256" key="7">
    <source>
        <dbReference type="PROSITE-ProRule" id="PRU00047"/>
    </source>
</evidence>
<keyword evidence="2" id="KW-0548">Nucleotidyltransferase</keyword>
<accession>A0ABR2F0X9</accession>
<dbReference type="InterPro" id="IPR053098">
    <property type="entry name" value="Petuviruses_polyprotein"/>
</dbReference>
<dbReference type="Gene3D" id="4.10.60.10">
    <property type="entry name" value="Zinc finger, CCHC-type"/>
    <property type="match status" value="1"/>
</dbReference>